<evidence type="ECO:0000313" key="2">
    <source>
        <dbReference type="EMBL" id="RMU08645.1"/>
    </source>
</evidence>
<keyword evidence="1" id="KW-0472">Membrane</keyword>
<dbReference type="EMBL" id="RBTT01000175">
    <property type="protein sequence ID" value="RMU08645.1"/>
    <property type="molecule type" value="Genomic_DNA"/>
</dbReference>
<accession>A0A3M5RHY7</accession>
<evidence type="ECO:0000313" key="3">
    <source>
        <dbReference type="Proteomes" id="UP000274212"/>
    </source>
</evidence>
<proteinExistence type="predicted"/>
<dbReference type="AlphaFoldDB" id="A0A3M5RHY7"/>
<gene>
    <name evidence="2" type="ORF">ALP36_200048</name>
</gene>
<reference evidence="2 3" key="1">
    <citation type="submission" date="2018-08" db="EMBL/GenBank/DDBJ databases">
        <title>Recombination of ecologically and evolutionarily significant loci maintains genetic cohesion in the Pseudomonas syringae species complex.</title>
        <authorList>
            <person name="Dillon M."/>
            <person name="Thakur S."/>
            <person name="Almeida R.N.D."/>
            <person name="Weir B.S."/>
            <person name="Guttman D.S."/>
        </authorList>
    </citation>
    <scope>NUCLEOTIDE SEQUENCE [LARGE SCALE GENOMIC DNA]</scope>
    <source>
        <strain evidence="2 3">ICMP 9829</strain>
    </source>
</reference>
<keyword evidence="1" id="KW-1133">Transmembrane helix</keyword>
<protein>
    <submittedName>
        <fullName evidence="2">Uncharacterized protein</fullName>
    </submittedName>
</protein>
<sequence>MAGFILMMADYFSHMAVIATLAVFGALSIIMLAFVPVVEDGKEKTGEIREL</sequence>
<organism evidence="2 3">
    <name type="scientific">Pseudomonas syringae pv. coriandricola</name>
    <dbReference type="NCBI Taxonomy" id="264453"/>
    <lineage>
        <taxon>Bacteria</taxon>
        <taxon>Pseudomonadati</taxon>
        <taxon>Pseudomonadota</taxon>
        <taxon>Gammaproteobacteria</taxon>
        <taxon>Pseudomonadales</taxon>
        <taxon>Pseudomonadaceae</taxon>
        <taxon>Pseudomonas</taxon>
    </lineage>
</organism>
<feature type="transmembrane region" description="Helical" evidence="1">
    <location>
        <begin position="12"/>
        <end position="35"/>
    </location>
</feature>
<keyword evidence="1" id="KW-0812">Transmembrane</keyword>
<evidence type="ECO:0000256" key="1">
    <source>
        <dbReference type="SAM" id="Phobius"/>
    </source>
</evidence>
<dbReference type="Proteomes" id="UP000274212">
    <property type="component" value="Unassembled WGS sequence"/>
</dbReference>
<comment type="caution">
    <text evidence="2">The sequence shown here is derived from an EMBL/GenBank/DDBJ whole genome shotgun (WGS) entry which is preliminary data.</text>
</comment>
<name>A0A3M5RHY7_9PSED</name>